<organism evidence="1 2">
    <name type="scientific">Cardiocondyla obscurior</name>
    <dbReference type="NCBI Taxonomy" id="286306"/>
    <lineage>
        <taxon>Eukaryota</taxon>
        <taxon>Metazoa</taxon>
        <taxon>Ecdysozoa</taxon>
        <taxon>Arthropoda</taxon>
        <taxon>Hexapoda</taxon>
        <taxon>Insecta</taxon>
        <taxon>Pterygota</taxon>
        <taxon>Neoptera</taxon>
        <taxon>Endopterygota</taxon>
        <taxon>Hymenoptera</taxon>
        <taxon>Apocrita</taxon>
        <taxon>Aculeata</taxon>
        <taxon>Formicoidea</taxon>
        <taxon>Formicidae</taxon>
        <taxon>Myrmicinae</taxon>
        <taxon>Cardiocondyla</taxon>
    </lineage>
</organism>
<keyword evidence="2" id="KW-1185">Reference proteome</keyword>
<evidence type="ECO:0000313" key="1">
    <source>
        <dbReference type="EMBL" id="KAL0107985.1"/>
    </source>
</evidence>
<comment type="caution">
    <text evidence="1">The sequence shown here is derived from an EMBL/GenBank/DDBJ whole genome shotgun (WGS) entry which is preliminary data.</text>
</comment>
<dbReference type="Proteomes" id="UP001430953">
    <property type="component" value="Unassembled WGS sequence"/>
</dbReference>
<protein>
    <submittedName>
        <fullName evidence="1">Uncharacterized protein</fullName>
    </submittedName>
</protein>
<dbReference type="AlphaFoldDB" id="A0AAW2F166"/>
<accession>A0AAW2F166</accession>
<gene>
    <name evidence="1" type="ORF">PUN28_014921</name>
</gene>
<evidence type="ECO:0000313" key="2">
    <source>
        <dbReference type="Proteomes" id="UP001430953"/>
    </source>
</evidence>
<sequence length="111" mass="13052">MSYRFELQFNRSRGRSGISLDSVRDDAHFSTMPSLRKHRQESSRPASPPFPFLRVVMRLLTLLGENQQRRHGRKEKKKKDIEKVKLDEHARILLLSHLVKRGNLSFDKLIS</sequence>
<proteinExistence type="predicted"/>
<reference evidence="1 2" key="1">
    <citation type="submission" date="2023-03" db="EMBL/GenBank/DDBJ databases">
        <title>High recombination rates correlate with genetic variation in Cardiocondyla obscurior ants.</title>
        <authorList>
            <person name="Errbii M."/>
        </authorList>
    </citation>
    <scope>NUCLEOTIDE SEQUENCE [LARGE SCALE GENOMIC DNA]</scope>
    <source>
        <strain evidence="1">Alpha-2009</strain>
        <tissue evidence="1">Whole body</tissue>
    </source>
</reference>
<name>A0AAW2F166_9HYME</name>
<dbReference type="EMBL" id="JADYXP020000016">
    <property type="protein sequence ID" value="KAL0107985.1"/>
    <property type="molecule type" value="Genomic_DNA"/>
</dbReference>